<evidence type="ECO:0000259" key="6">
    <source>
        <dbReference type="Pfam" id="PF01227"/>
    </source>
</evidence>
<dbReference type="PANTHER" id="PTHR11109:SF7">
    <property type="entry name" value="GTP CYCLOHYDROLASE 1"/>
    <property type="match status" value="1"/>
</dbReference>
<dbReference type="EC" id="3.5.4.16" evidence="5"/>
<evidence type="ECO:0000313" key="7">
    <source>
        <dbReference type="EMBL" id="MFC0533452.1"/>
    </source>
</evidence>
<sequence length="208" mass="23014">MDYLAARLVDGKLTGRPVEESVDLARIEKAVREILIAVGEDPDRDGLMRTPARVARAYAELFAGLRVDPGQVLTTAFEANHEEMVLVRDIEVMSLCEHHLLPFRGVAHIGYIPGDDGRITGLSKLARLVEVYARRPQVQERLTSQIADLLMERLQPHGVIAVLECEHMCMAMRGIQKAGAKTITSAVRGLFKRDAKSRAEAMTLIMAS</sequence>
<dbReference type="Gene3D" id="1.10.286.10">
    <property type="match status" value="1"/>
</dbReference>
<keyword evidence="5" id="KW-0342">GTP-binding</keyword>
<dbReference type="InterPro" id="IPR020602">
    <property type="entry name" value="GTP_CycHdrlase_I_dom"/>
</dbReference>
<keyword evidence="5" id="KW-0547">Nucleotide-binding</keyword>
<dbReference type="NCBIfam" id="NF006825">
    <property type="entry name" value="PRK09347.1-2"/>
    <property type="match status" value="1"/>
</dbReference>
<dbReference type="PANTHER" id="PTHR11109">
    <property type="entry name" value="GTP CYCLOHYDROLASE I"/>
    <property type="match status" value="1"/>
</dbReference>
<evidence type="ECO:0000256" key="4">
    <source>
        <dbReference type="ARBA" id="ARBA00022801"/>
    </source>
</evidence>
<dbReference type="EMBL" id="JBHLUH010000084">
    <property type="protein sequence ID" value="MFC0533452.1"/>
    <property type="molecule type" value="Genomic_DNA"/>
</dbReference>
<feature type="binding site" evidence="5">
    <location>
        <position position="169"/>
    </location>
    <ligand>
        <name>Zn(2+)</name>
        <dbReference type="ChEBI" id="CHEBI:29105"/>
    </ligand>
</feature>
<dbReference type="NCBIfam" id="TIGR00063">
    <property type="entry name" value="folE"/>
    <property type="match status" value="1"/>
</dbReference>
<keyword evidence="5" id="KW-0479">Metal-binding</keyword>
<dbReference type="GO" id="GO:0003934">
    <property type="term" value="F:GTP cyclohydrolase I activity"/>
    <property type="evidence" value="ECO:0007669"/>
    <property type="project" value="UniProtKB-EC"/>
</dbReference>
<keyword evidence="3 5" id="KW-0554">One-carbon metabolism</keyword>
<dbReference type="NCBIfam" id="NF006826">
    <property type="entry name" value="PRK09347.1-3"/>
    <property type="match status" value="1"/>
</dbReference>
<accession>A0ABV6MFH3</accession>
<dbReference type="Gene3D" id="3.30.1130.10">
    <property type="match status" value="1"/>
</dbReference>
<keyword evidence="4 5" id="KW-0378">Hydrolase</keyword>
<name>A0ABV6MFH3_9ACTN</name>
<dbReference type="Proteomes" id="UP001589867">
    <property type="component" value="Unassembled WGS sequence"/>
</dbReference>
<evidence type="ECO:0000256" key="2">
    <source>
        <dbReference type="ARBA" id="ARBA00005080"/>
    </source>
</evidence>
<comment type="subunit">
    <text evidence="5">Homopolymer.</text>
</comment>
<dbReference type="HAMAP" id="MF_00223">
    <property type="entry name" value="FolE"/>
    <property type="match status" value="1"/>
</dbReference>
<dbReference type="InterPro" id="IPR001474">
    <property type="entry name" value="GTP_CycHdrlase_I"/>
</dbReference>
<dbReference type="RefSeq" id="WP_377261372.1">
    <property type="nucleotide sequence ID" value="NZ_JBHLUH010000084.1"/>
</dbReference>
<reference evidence="7 8" key="1">
    <citation type="submission" date="2024-09" db="EMBL/GenBank/DDBJ databases">
        <authorList>
            <person name="Sun Q."/>
            <person name="Mori K."/>
        </authorList>
    </citation>
    <scope>NUCLEOTIDE SEQUENCE [LARGE SCALE GENOMIC DNA]</scope>
    <source>
        <strain evidence="7 8">TBRC 3947</strain>
    </source>
</reference>
<evidence type="ECO:0000256" key="5">
    <source>
        <dbReference type="HAMAP-Rule" id="MF_00223"/>
    </source>
</evidence>
<feature type="binding site" evidence="5">
    <location>
        <position position="96"/>
    </location>
    <ligand>
        <name>Zn(2+)</name>
        <dbReference type="ChEBI" id="CHEBI:29105"/>
    </ligand>
</feature>
<evidence type="ECO:0000256" key="1">
    <source>
        <dbReference type="ARBA" id="ARBA00001052"/>
    </source>
</evidence>
<feature type="domain" description="GTP cyclohydrolase I" evidence="6">
    <location>
        <begin position="27"/>
        <end position="205"/>
    </location>
</feature>
<evidence type="ECO:0000256" key="3">
    <source>
        <dbReference type="ARBA" id="ARBA00022563"/>
    </source>
</evidence>
<feature type="binding site" evidence="5">
    <location>
        <position position="99"/>
    </location>
    <ligand>
        <name>Zn(2+)</name>
        <dbReference type="ChEBI" id="CHEBI:29105"/>
    </ligand>
</feature>
<dbReference type="SUPFAM" id="SSF55620">
    <property type="entry name" value="Tetrahydrobiopterin biosynthesis enzymes-like"/>
    <property type="match status" value="1"/>
</dbReference>
<keyword evidence="8" id="KW-1185">Reference proteome</keyword>
<gene>
    <name evidence="5 7" type="primary">folE</name>
    <name evidence="7" type="ORF">ACFFIA_38190</name>
</gene>
<dbReference type="InterPro" id="IPR043134">
    <property type="entry name" value="GTP-CH-I_N"/>
</dbReference>
<evidence type="ECO:0000313" key="8">
    <source>
        <dbReference type="Proteomes" id="UP001589867"/>
    </source>
</evidence>
<dbReference type="PROSITE" id="PS00860">
    <property type="entry name" value="GTP_CYCLOHYDROL_1_2"/>
    <property type="match status" value="1"/>
</dbReference>
<comment type="pathway">
    <text evidence="2 5">Cofactor biosynthesis; 7,8-dihydroneopterin triphosphate biosynthesis; 7,8-dihydroneopterin triphosphate from GTP: step 1/1.</text>
</comment>
<protein>
    <recommendedName>
        <fullName evidence="5">GTP cyclohydrolase 1</fullName>
        <ecNumber evidence="5">3.5.4.16</ecNumber>
    </recommendedName>
    <alternativeName>
        <fullName evidence="5">GTP cyclohydrolase I</fullName>
        <shortName evidence="5">GTP-CH-I</shortName>
    </alternativeName>
</protein>
<dbReference type="PROSITE" id="PS00859">
    <property type="entry name" value="GTP_CYCLOHYDROL_1_1"/>
    <property type="match status" value="1"/>
</dbReference>
<comment type="catalytic activity">
    <reaction evidence="1 5">
        <text>GTP + H2O = 7,8-dihydroneopterin 3'-triphosphate + formate + H(+)</text>
        <dbReference type="Rhea" id="RHEA:17473"/>
        <dbReference type="ChEBI" id="CHEBI:15377"/>
        <dbReference type="ChEBI" id="CHEBI:15378"/>
        <dbReference type="ChEBI" id="CHEBI:15740"/>
        <dbReference type="ChEBI" id="CHEBI:37565"/>
        <dbReference type="ChEBI" id="CHEBI:58462"/>
        <dbReference type="EC" id="3.5.4.16"/>
    </reaction>
</comment>
<dbReference type="InterPro" id="IPR043133">
    <property type="entry name" value="GTP-CH-I_C/QueF"/>
</dbReference>
<proteinExistence type="inferred from homology"/>
<comment type="caution">
    <text evidence="7">The sequence shown here is derived from an EMBL/GenBank/DDBJ whole genome shotgun (WGS) entry which is preliminary data.</text>
</comment>
<keyword evidence="5" id="KW-0862">Zinc</keyword>
<organism evidence="7 8">
    <name type="scientific">Phytohabitans kaempferiae</name>
    <dbReference type="NCBI Taxonomy" id="1620943"/>
    <lineage>
        <taxon>Bacteria</taxon>
        <taxon>Bacillati</taxon>
        <taxon>Actinomycetota</taxon>
        <taxon>Actinomycetes</taxon>
        <taxon>Micromonosporales</taxon>
        <taxon>Micromonosporaceae</taxon>
    </lineage>
</organism>
<dbReference type="InterPro" id="IPR018234">
    <property type="entry name" value="GTP_CycHdrlase_I_CS"/>
</dbReference>
<comment type="similarity">
    <text evidence="5">Belongs to the GTP cyclohydrolase I family.</text>
</comment>
<dbReference type="Pfam" id="PF01227">
    <property type="entry name" value="GTP_cyclohydroI"/>
    <property type="match status" value="1"/>
</dbReference>